<sequence>MNDYLIWFRTHAHPNGLPGISIRPAPSTNPDDVAHLDQRESALVTAILSPSADNGALEYILLRQQVLRAFYRRAGERSGL</sequence>
<dbReference type="Proteomes" id="UP000485880">
    <property type="component" value="Unassembled WGS sequence"/>
</dbReference>
<proteinExistence type="predicted"/>
<protein>
    <submittedName>
        <fullName evidence="1">Uncharacterized protein</fullName>
    </submittedName>
</protein>
<name>A0A8B6M1L6_METTU</name>
<evidence type="ECO:0000313" key="2">
    <source>
        <dbReference type="Proteomes" id="UP000485880"/>
    </source>
</evidence>
<dbReference type="RefSeq" id="WP_174511228.1">
    <property type="nucleotide sequence ID" value="NZ_CABFMQ020000013.1"/>
</dbReference>
<evidence type="ECO:0000313" key="1">
    <source>
        <dbReference type="EMBL" id="VTZ48736.1"/>
    </source>
</evidence>
<accession>A0A8B6M1L6</accession>
<gene>
    <name evidence="1" type="ORF">MPC4_110036</name>
</gene>
<dbReference type="EMBL" id="CABFMQ020000013">
    <property type="protein sequence ID" value="VTZ48736.1"/>
    <property type="molecule type" value="Genomic_DNA"/>
</dbReference>
<dbReference type="AlphaFoldDB" id="A0A8B6M1L6"/>
<comment type="caution">
    <text evidence="1">The sequence shown here is derived from an EMBL/GenBank/DDBJ whole genome shotgun (WGS) entry which is preliminary data.</text>
</comment>
<keyword evidence="2" id="KW-1185">Reference proteome</keyword>
<reference evidence="1 2" key="1">
    <citation type="submission" date="2019-05" db="EMBL/GenBank/DDBJ databases">
        <authorList>
            <person name="Farhan Ul Haque M."/>
        </authorList>
    </citation>
    <scope>NUCLEOTIDE SEQUENCE [LARGE SCALE GENOMIC DNA]</scope>
    <source>
        <strain evidence="1">2</strain>
    </source>
</reference>
<organism evidence="1 2">
    <name type="scientific">Methylocella tundrae</name>
    <dbReference type="NCBI Taxonomy" id="227605"/>
    <lineage>
        <taxon>Bacteria</taxon>
        <taxon>Pseudomonadati</taxon>
        <taxon>Pseudomonadota</taxon>
        <taxon>Alphaproteobacteria</taxon>
        <taxon>Hyphomicrobiales</taxon>
        <taxon>Beijerinckiaceae</taxon>
        <taxon>Methylocella</taxon>
    </lineage>
</organism>